<evidence type="ECO:0000313" key="4">
    <source>
        <dbReference type="Proteomes" id="UP000701801"/>
    </source>
</evidence>
<evidence type="ECO:0000256" key="1">
    <source>
        <dbReference type="SAM" id="MobiDB-lite"/>
    </source>
</evidence>
<keyword evidence="2" id="KW-0472">Membrane</keyword>
<keyword evidence="4" id="KW-1185">Reference proteome</keyword>
<comment type="caution">
    <text evidence="3">The sequence shown here is derived from an EMBL/GenBank/DDBJ whole genome shotgun (WGS) entry which is preliminary data.</text>
</comment>
<organism evidence="3 4">
    <name type="scientific">Hymenoscyphus albidus</name>
    <dbReference type="NCBI Taxonomy" id="595503"/>
    <lineage>
        <taxon>Eukaryota</taxon>
        <taxon>Fungi</taxon>
        <taxon>Dikarya</taxon>
        <taxon>Ascomycota</taxon>
        <taxon>Pezizomycotina</taxon>
        <taxon>Leotiomycetes</taxon>
        <taxon>Helotiales</taxon>
        <taxon>Helotiaceae</taxon>
        <taxon>Hymenoscyphus</taxon>
    </lineage>
</organism>
<name>A0A9N9M054_9HELO</name>
<feature type="region of interest" description="Disordered" evidence="1">
    <location>
        <begin position="1"/>
        <end position="24"/>
    </location>
</feature>
<dbReference type="AlphaFoldDB" id="A0A9N9M054"/>
<dbReference type="EMBL" id="CAJVRM010000496">
    <property type="protein sequence ID" value="CAG8981607.1"/>
    <property type="molecule type" value="Genomic_DNA"/>
</dbReference>
<keyword evidence="2" id="KW-0812">Transmembrane</keyword>
<proteinExistence type="predicted"/>
<dbReference type="OrthoDB" id="10594936at2759"/>
<feature type="compositionally biased region" description="Pro residues" evidence="1">
    <location>
        <begin position="7"/>
        <end position="16"/>
    </location>
</feature>
<accession>A0A9N9M054</accession>
<reference evidence="3" key="1">
    <citation type="submission" date="2021-07" db="EMBL/GenBank/DDBJ databases">
        <authorList>
            <person name="Durling M."/>
        </authorList>
    </citation>
    <scope>NUCLEOTIDE SEQUENCE</scope>
</reference>
<gene>
    <name evidence="3" type="ORF">HYALB_00009486</name>
</gene>
<dbReference type="Proteomes" id="UP000701801">
    <property type="component" value="Unassembled WGS sequence"/>
</dbReference>
<sequence>MLQTPNFPSPTGPTPTPVSSTAYPPVKRIFSTNSRPSITNVCHGGPLIPDGGPTSIPNASITYDEPKPSEAPSRGFISLSVVLVVGLAFAGLMV</sequence>
<protein>
    <submittedName>
        <fullName evidence="3">Uncharacterized protein</fullName>
    </submittedName>
</protein>
<keyword evidence="2" id="KW-1133">Transmembrane helix</keyword>
<feature type="transmembrane region" description="Helical" evidence="2">
    <location>
        <begin position="75"/>
        <end position="93"/>
    </location>
</feature>
<evidence type="ECO:0000256" key="2">
    <source>
        <dbReference type="SAM" id="Phobius"/>
    </source>
</evidence>
<evidence type="ECO:0000313" key="3">
    <source>
        <dbReference type="EMBL" id="CAG8981607.1"/>
    </source>
</evidence>